<accession>A0AAV2P2V7</accession>
<name>A0AAV2P2V7_9HYME</name>
<proteinExistence type="predicted"/>
<evidence type="ECO:0000313" key="2">
    <source>
        <dbReference type="EMBL" id="CAL1685969.1"/>
    </source>
</evidence>
<organism evidence="2 3">
    <name type="scientific">Lasius platythorax</name>
    <dbReference type="NCBI Taxonomy" id="488582"/>
    <lineage>
        <taxon>Eukaryota</taxon>
        <taxon>Metazoa</taxon>
        <taxon>Ecdysozoa</taxon>
        <taxon>Arthropoda</taxon>
        <taxon>Hexapoda</taxon>
        <taxon>Insecta</taxon>
        <taxon>Pterygota</taxon>
        <taxon>Neoptera</taxon>
        <taxon>Endopterygota</taxon>
        <taxon>Hymenoptera</taxon>
        <taxon>Apocrita</taxon>
        <taxon>Aculeata</taxon>
        <taxon>Formicoidea</taxon>
        <taxon>Formicidae</taxon>
        <taxon>Formicinae</taxon>
        <taxon>Lasius</taxon>
        <taxon>Lasius</taxon>
    </lineage>
</organism>
<keyword evidence="1" id="KW-0812">Transmembrane</keyword>
<keyword evidence="3" id="KW-1185">Reference proteome</keyword>
<keyword evidence="1" id="KW-0472">Membrane</keyword>
<gene>
    <name evidence="2" type="ORF">LPLAT_LOCUS11360</name>
</gene>
<keyword evidence="1" id="KW-1133">Transmembrane helix</keyword>
<evidence type="ECO:0000256" key="1">
    <source>
        <dbReference type="SAM" id="Phobius"/>
    </source>
</evidence>
<reference evidence="2" key="1">
    <citation type="submission" date="2024-04" db="EMBL/GenBank/DDBJ databases">
        <authorList>
            <consortium name="Molecular Ecology Group"/>
        </authorList>
    </citation>
    <scope>NUCLEOTIDE SEQUENCE</scope>
</reference>
<dbReference type="EMBL" id="OZ034829">
    <property type="protein sequence ID" value="CAL1685969.1"/>
    <property type="molecule type" value="Genomic_DNA"/>
</dbReference>
<dbReference type="Proteomes" id="UP001497644">
    <property type="component" value="Chromosome 6"/>
</dbReference>
<feature type="transmembrane region" description="Helical" evidence="1">
    <location>
        <begin position="51"/>
        <end position="72"/>
    </location>
</feature>
<dbReference type="AlphaFoldDB" id="A0AAV2P2V7"/>
<sequence>MEVRHLVASSPSFVSLTVSREYTRLLRAKCRHPEGIVFPFHARCGNATRCFSFLFLFFLIFFFFLIFMSCASRHYRGHTRKRERGGGEQRFGFDVTLKEQSLHSMLLCHRCSRSINSRCSYYPPPIETFARANIAPLPLSLHYHRCHD</sequence>
<protein>
    <submittedName>
        <fullName evidence="2">Uncharacterized protein</fullName>
    </submittedName>
</protein>
<evidence type="ECO:0000313" key="3">
    <source>
        <dbReference type="Proteomes" id="UP001497644"/>
    </source>
</evidence>